<name>A0A0G4I6H9_9ALVE</name>
<dbReference type="Pfam" id="PF03732">
    <property type="entry name" value="Retrotrans_gag"/>
    <property type="match status" value="1"/>
</dbReference>
<feature type="compositionally biased region" description="Basic and acidic residues" evidence="1">
    <location>
        <begin position="1"/>
        <end position="10"/>
    </location>
</feature>
<protein>
    <recommendedName>
        <fullName evidence="2">Retrotransposon gag domain-containing protein</fullName>
    </recommendedName>
</protein>
<dbReference type="InterPro" id="IPR005162">
    <property type="entry name" value="Retrotrans_gag_dom"/>
</dbReference>
<feature type="domain" description="Retrotransposon gag" evidence="2">
    <location>
        <begin position="250"/>
        <end position="344"/>
    </location>
</feature>
<feature type="region of interest" description="Disordered" evidence="1">
    <location>
        <begin position="128"/>
        <end position="194"/>
    </location>
</feature>
<dbReference type="AlphaFoldDB" id="A0A0G4I6H9"/>
<organism evidence="3">
    <name type="scientific">Chromera velia CCMP2878</name>
    <dbReference type="NCBI Taxonomy" id="1169474"/>
    <lineage>
        <taxon>Eukaryota</taxon>
        <taxon>Sar</taxon>
        <taxon>Alveolata</taxon>
        <taxon>Colpodellida</taxon>
        <taxon>Chromeraceae</taxon>
        <taxon>Chromera</taxon>
    </lineage>
</organism>
<feature type="compositionally biased region" description="Basic and acidic residues" evidence="1">
    <location>
        <begin position="34"/>
        <end position="57"/>
    </location>
</feature>
<sequence>MVVNTHRTEYDQNQNLKDPKPKKALTKKQLTQKARQEQKRLTEARQKQKQQKEEDAAVAKQLAADEAMGVEETTALPGGVTEKTTSSEGGGLYTGGGLHAYFDPETKETIYLSVAKNGKAVLLRPAKQRQSLTTCTAPSLTVTANNTKDENDEDEPMPPPPEAIAQSHKIPKPPTDNAPQEVDHTSEPAPKRGWIDNVGITKLNLPNPTVKADTLTFSGERSKANEFWLSFKADCIAHKWDLNLVVYYFRKAMRGTALTWWTSEMEEKVETLKTIENLHACFEAQFSITKAEKDAAEDLLDNLVQDAPAGETIRAYAERVAALCRQARVSRNDPKILKKFKKGIFNETVRTILAIKTYSFLDEIIKEAEKLAHANSPNSSNAVATGAFTPPTVASVAQATATALYAPATPPRDLEEGLQQLFEVEPLDSTSCVRCGGIRPHFGGTCSVTNNDRCFNWGGVGHIKVVCPRPPTGASSST</sequence>
<feature type="compositionally biased region" description="Polar residues" evidence="1">
    <location>
        <begin position="128"/>
        <end position="146"/>
    </location>
</feature>
<evidence type="ECO:0000313" key="3">
    <source>
        <dbReference type="EMBL" id="CEM52652.1"/>
    </source>
</evidence>
<dbReference type="PhylomeDB" id="A0A0G4I6H9"/>
<dbReference type="VEuPathDB" id="CryptoDB:Cvel_11422"/>
<feature type="region of interest" description="Disordered" evidence="1">
    <location>
        <begin position="1"/>
        <end position="93"/>
    </location>
</feature>
<feature type="compositionally biased region" description="Basic and acidic residues" evidence="1">
    <location>
        <begin position="181"/>
        <end position="194"/>
    </location>
</feature>
<evidence type="ECO:0000256" key="1">
    <source>
        <dbReference type="SAM" id="MobiDB-lite"/>
    </source>
</evidence>
<dbReference type="EMBL" id="CDMZ01005328">
    <property type="protein sequence ID" value="CEM52652.1"/>
    <property type="molecule type" value="Genomic_DNA"/>
</dbReference>
<proteinExistence type="predicted"/>
<evidence type="ECO:0000259" key="2">
    <source>
        <dbReference type="Pfam" id="PF03732"/>
    </source>
</evidence>
<gene>
    <name evidence="3" type="ORF">Cvel_11422</name>
</gene>
<reference evidence="3" key="1">
    <citation type="submission" date="2014-11" db="EMBL/GenBank/DDBJ databases">
        <authorList>
            <person name="Otto D Thomas"/>
            <person name="Naeem Raeece"/>
        </authorList>
    </citation>
    <scope>NUCLEOTIDE SEQUENCE</scope>
</reference>
<accession>A0A0G4I6H9</accession>